<feature type="non-terminal residue" evidence="2">
    <location>
        <position position="52"/>
    </location>
</feature>
<comment type="caution">
    <text evidence="2">The sequence shown here is derived from an EMBL/GenBank/DDBJ whole genome shotgun (WGS) entry which is preliminary data.</text>
</comment>
<reference evidence="2 3" key="1">
    <citation type="submission" date="2024-09" db="EMBL/GenBank/DDBJ databases">
        <title>Genome sequencing and assembly of Phytophthora oleae, isolate VK10A, causative agent of rot of olive drupes.</title>
        <authorList>
            <person name="Conti Taguali S."/>
            <person name="Riolo M."/>
            <person name="La Spada F."/>
            <person name="Cacciola S.O."/>
            <person name="Dionisio G."/>
        </authorList>
    </citation>
    <scope>NUCLEOTIDE SEQUENCE [LARGE SCALE GENOMIC DNA]</scope>
    <source>
        <strain evidence="2 3">VK10A</strain>
    </source>
</reference>
<dbReference type="EMBL" id="JBIMZQ010000037">
    <property type="protein sequence ID" value="KAL3661218.1"/>
    <property type="molecule type" value="Genomic_DNA"/>
</dbReference>
<organism evidence="2 3">
    <name type="scientific">Phytophthora oleae</name>
    <dbReference type="NCBI Taxonomy" id="2107226"/>
    <lineage>
        <taxon>Eukaryota</taxon>
        <taxon>Sar</taxon>
        <taxon>Stramenopiles</taxon>
        <taxon>Oomycota</taxon>
        <taxon>Peronosporomycetes</taxon>
        <taxon>Peronosporales</taxon>
        <taxon>Peronosporaceae</taxon>
        <taxon>Phytophthora</taxon>
    </lineage>
</organism>
<gene>
    <name evidence="2" type="ORF">V7S43_013827</name>
</gene>
<dbReference type="AlphaFoldDB" id="A0ABD3F342"/>
<evidence type="ECO:0000313" key="2">
    <source>
        <dbReference type="EMBL" id="KAL3661218.1"/>
    </source>
</evidence>
<protein>
    <submittedName>
        <fullName evidence="2">Uncharacterized protein</fullName>
    </submittedName>
</protein>
<feature type="compositionally biased region" description="Basic and acidic residues" evidence="1">
    <location>
        <begin position="1"/>
        <end position="18"/>
    </location>
</feature>
<keyword evidence="3" id="KW-1185">Reference proteome</keyword>
<feature type="region of interest" description="Disordered" evidence="1">
    <location>
        <begin position="1"/>
        <end position="22"/>
    </location>
</feature>
<evidence type="ECO:0000256" key="1">
    <source>
        <dbReference type="SAM" id="MobiDB-lite"/>
    </source>
</evidence>
<sequence length="52" mass="6185">MTRAQAREDAEPREEREPVGPLKFQSERWRRIRAHQGQDSYLAELTKFLKGD</sequence>
<dbReference type="Proteomes" id="UP001632037">
    <property type="component" value="Unassembled WGS sequence"/>
</dbReference>
<accession>A0ABD3F342</accession>
<name>A0ABD3F342_9STRA</name>
<proteinExistence type="predicted"/>
<evidence type="ECO:0000313" key="3">
    <source>
        <dbReference type="Proteomes" id="UP001632037"/>
    </source>
</evidence>